<comment type="caution">
    <text evidence="1">The sequence shown here is derived from an EMBL/GenBank/DDBJ whole genome shotgun (WGS) entry which is preliminary data.</text>
</comment>
<gene>
    <name evidence="1" type="ORF">TSAR_007710</name>
</gene>
<organism evidence="1 2">
    <name type="scientific">Trichomalopsis sarcophagae</name>
    <dbReference type="NCBI Taxonomy" id="543379"/>
    <lineage>
        <taxon>Eukaryota</taxon>
        <taxon>Metazoa</taxon>
        <taxon>Ecdysozoa</taxon>
        <taxon>Arthropoda</taxon>
        <taxon>Hexapoda</taxon>
        <taxon>Insecta</taxon>
        <taxon>Pterygota</taxon>
        <taxon>Neoptera</taxon>
        <taxon>Endopterygota</taxon>
        <taxon>Hymenoptera</taxon>
        <taxon>Apocrita</taxon>
        <taxon>Proctotrupomorpha</taxon>
        <taxon>Chalcidoidea</taxon>
        <taxon>Pteromalidae</taxon>
        <taxon>Pteromalinae</taxon>
        <taxon>Trichomalopsis</taxon>
    </lineage>
</organism>
<name>A0A232ED24_9HYME</name>
<dbReference type="EMBL" id="NNAY01009046">
    <property type="protein sequence ID" value="OXU16246.1"/>
    <property type="molecule type" value="Genomic_DNA"/>
</dbReference>
<evidence type="ECO:0000313" key="2">
    <source>
        <dbReference type="Proteomes" id="UP000215335"/>
    </source>
</evidence>
<dbReference type="AlphaFoldDB" id="A0A232ED24"/>
<sequence length="88" mass="10460">MRDFEEGMRKSAHKAFPDAQKIGESLQYSWDKKKQKLTTVLLPAEQRKGEENDVTVLWYDKEFLLQFDETKLGMDRTYNSRPNIYLGR</sequence>
<protein>
    <submittedName>
        <fullName evidence="1">Uncharacterized protein</fullName>
    </submittedName>
</protein>
<reference evidence="1 2" key="1">
    <citation type="journal article" date="2017" name="Curr. Biol.">
        <title>The Evolution of Venom by Co-option of Single-Copy Genes.</title>
        <authorList>
            <person name="Martinson E.O."/>
            <person name="Mrinalini"/>
            <person name="Kelkar Y.D."/>
            <person name="Chang C.H."/>
            <person name="Werren J.H."/>
        </authorList>
    </citation>
    <scope>NUCLEOTIDE SEQUENCE [LARGE SCALE GENOMIC DNA]</scope>
    <source>
        <strain evidence="1 2">Alberta</strain>
        <tissue evidence="1">Whole body</tissue>
    </source>
</reference>
<proteinExistence type="predicted"/>
<accession>A0A232ED24</accession>
<evidence type="ECO:0000313" key="1">
    <source>
        <dbReference type="EMBL" id="OXU16246.1"/>
    </source>
</evidence>
<keyword evidence="2" id="KW-1185">Reference proteome</keyword>
<dbReference type="Proteomes" id="UP000215335">
    <property type="component" value="Unassembled WGS sequence"/>
</dbReference>